<comment type="caution">
    <text evidence="1">The sequence shown here is derived from an EMBL/GenBank/DDBJ whole genome shotgun (WGS) entry which is preliminary data.</text>
</comment>
<dbReference type="Proteomes" id="UP001165565">
    <property type="component" value="Unassembled WGS sequence"/>
</dbReference>
<evidence type="ECO:0000313" key="1">
    <source>
        <dbReference type="EMBL" id="MCW6533795.1"/>
    </source>
</evidence>
<protein>
    <submittedName>
        <fullName evidence="1">Uncharacterized protein</fullName>
    </submittedName>
</protein>
<dbReference type="RefSeq" id="WP_265267834.1">
    <property type="nucleotide sequence ID" value="NZ_JANFAV010000001.1"/>
</dbReference>
<sequence>MRASEAQADAEVAELMAHYGVTRVSVDYYHYRTYRYSNPDDAIAQARLDASQNNIEPKGV</sequence>
<gene>
    <name evidence="1" type="ORF">NEE01_03255</name>
</gene>
<evidence type="ECO:0000313" key="2">
    <source>
        <dbReference type="Proteomes" id="UP001165565"/>
    </source>
</evidence>
<reference evidence="1" key="1">
    <citation type="submission" date="2022-06" db="EMBL/GenBank/DDBJ databases">
        <title>Sphingomonas sp. nov. isolated from rhizosphere soil of tomato.</title>
        <authorList>
            <person name="Dong H."/>
            <person name="Gao R."/>
        </authorList>
    </citation>
    <scope>NUCLEOTIDE SEQUENCE</scope>
    <source>
        <strain evidence="1">MMSM24</strain>
    </source>
</reference>
<accession>A0AA42CNP3</accession>
<dbReference type="AlphaFoldDB" id="A0AA42CNP3"/>
<name>A0AA42CNP3_9SPHN</name>
<organism evidence="1 2">
    <name type="scientific">Sphingomonas lycopersici</name>
    <dbReference type="NCBI Taxonomy" id="2951807"/>
    <lineage>
        <taxon>Bacteria</taxon>
        <taxon>Pseudomonadati</taxon>
        <taxon>Pseudomonadota</taxon>
        <taxon>Alphaproteobacteria</taxon>
        <taxon>Sphingomonadales</taxon>
        <taxon>Sphingomonadaceae</taxon>
        <taxon>Sphingomonas</taxon>
    </lineage>
</organism>
<keyword evidence="2" id="KW-1185">Reference proteome</keyword>
<dbReference type="EMBL" id="JANFAV010000001">
    <property type="protein sequence ID" value="MCW6533795.1"/>
    <property type="molecule type" value="Genomic_DNA"/>
</dbReference>
<proteinExistence type="predicted"/>